<protein>
    <submittedName>
        <fullName evidence="1">Uncharacterized protein</fullName>
    </submittedName>
</protein>
<keyword evidence="2" id="KW-1185">Reference proteome</keyword>
<reference evidence="1 2" key="1">
    <citation type="submission" date="2018-08" db="EMBL/GenBank/DDBJ databases">
        <title>Genomic Encyclopedia of Type Strains, Phase III (KMG-III): the genomes of soil and plant-associated and newly described type strains.</title>
        <authorList>
            <person name="Whitman W."/>
        </authorList>
    </citation>
    <scope>NUCLEOTIDE SEQUENCE [LARGE SCALE GENOMIC DNA]</scope>
    <source>
        <strain evidence="1 2">CGMCC 1.10966</strain>
    </source>
</reference>
<proteinExistence type="predicted"/>
<dbReference type="RefSeq" id="WP_116192846.1">
    <property type="nucleotide sequence ID" value="NZ_QTTN01000073.1"/>
</dbReference>
<evidence type="ECO:0000313" key="1">
    <source>
        <dbReference type="EMBL" id="REE55346.1"/>
    </source>
</evidence>
<gene>
    <name evidence="1" type="ORF">A8990_17312</name>
</gene>
<dbReference type="Proteomes" id="UP000256304">
    <property type="component" value="Unassembled WGS sequence"/>
</dbReference>
<dbReference type="EMBL" id="QTTN01000073">
    <property type="protein sequence ID" value="REE55346.1"/>
    <property type="molecule type" value="Genomic_DNA"/>
</dbReference>
<accession>A0A3D9Q080</accession>
<name>A0A3D9Q080_9BACL</name>
<dbReference type="AlphaFoldDB" id="A0A3D9Q080"/>
<comment type="caution">
    <text evidence="1">The sequence shown here is derived from an EMBL/GenBank/DDBJ whole genome shotgun (WGS) entry which is preliminary data.</text>
</comment>
<evidence type="ECO:0000313" key="2">
    <source>
        <dbReference type="Proteomes" id="UP000256304"/>
    </source>
</evidence>
<sequence length="66" mass="7592">MNGYDLSAESTMYRNKKTGELVNDAGDVIHSRSSRFGKLIIREGSDTLEEISIEEFKLLYEKVSRY</sequence>
<organism evidence="1 2">
    <name type="scientific">Paenibacillus taihuensis</name>
    <dbReference type="NCBI Taxonomy" id="1156355"/>
    <lineage>
        <taxon>Bacteria</taxon>
        <taxon>Bacillati</taxon>
        <taxon>Bacillota</taxon>
        <taxon>Bacilli</taxon>
        <taxon>Bacillales</taxon>
        <taxon>Paenibacillaceae</taxon>
        <taxon>Paenibacillus</taxon>
    </lineage>
</organism>